<dbReference type="RefSeq" id="WP_264435015.1">
    <property type="nucleotide sequence ID" value="NZ_CP081495.1"/>
</dbReference>
<feature type="transmembrane region" description="Helical" evidence="1">
    <location>
        <begin position="12"/>
        <end position="27"/>
    </location>
</feature>
<evidence type="ECO:0000313" key="2">
    <source>
        <dbReference type="EMBL" id="UYW02459.1"/>
    </source>
</evidence>
<protein>
    <recommendedName>
        <fullName evidence="4">DUF2892 family protein</fullName>
    </recommendedName>
</protein>
<evidence type="ECO:0008006" key="4">
    <source>
        <dbReference type="Google" id="ProtNLM"/>
    </source>
</evidence>
<dbReference type="Proteomes" id="UP001163328">
    <property type="component" value="Chromosome"/>
</dbReference>
<proteinExistence type="predicted"/>
<gene>
    <name evidence="2" type="ORF">K5I29_06120</name>
</gene>
<name>A0ABY6M1R9_9FLAO</name>
<dbReference type="EMBL" id="CP081495">
    <property type="protein sequence ID" value="UYW02459.1"/>
    <property type="molecule type" value="Genomic_DNA"/>
</dbReference>
<organism evidence="2 3">
    <name type="scientific">Flavobacterium agricola</name>
    <dbReference type="NCBI Taxonomy" id="2870839"/>
    <lineage>
        <taxon>Bacteria</taxon>
        <taxon>Pseudomonadati</taxon>
        <taxon>Bacteroidota</taxon>
        <taxon>Flavobacteriia</taxon>
        <taxon>Flavobacteriales</taxon>
        <taxon>Flavobacteriaceae</taxon>
        <taxon>Flavobacterium</taxon>
    </lineage>
</organism>
<evidence type="ECO:0000256" key="1">
    <source>
        <dbReference type="SAM" id="Phobius"/>
    </source>
</evidence>
<keyword evidence="1" id="KW-1133">Transmembrane helix</keyword>
<reference evidence="2" key="1">
    <citation type="submission" date="2021-08" db="EMBL/GenBank/DDBJ databases">
        <title>Flavobacterium sp. strain CC-SYL302.</title>
        <authorList>
            <person name="Lin S.-Y."/>
            <person name="Lee T.-H."/>
            <person name="Young C.-C."/>
        </authorList>
    </citation>
    <scope>NUCLEOTIDE SEQUENCE</scope>
    <source>
        <strain evidence="2">CC-SYL302</strain>
    </source>
</reference>
<keyword evidence="1" id="KW-0812">Transmembrane</keyword>
<feature type="transmembrane region" description="Helical" evidence="1">
    <location>
        <begin position="33"/>
        <end position="59"/>
    </location>
</feature>
<sequence length="76" mass="8692">MRKWLQTWNIMRFLRLTMGFLIIYQGIELEQWLFAALGGLLVLMPLLNIGCCGTQACAVPNSKSEKNKKATFTEIK</sequence>
<keyword evidence="1" id="KW-0472">Membrane</keyword>
<accession>A0ABY6M1R9</accession>
<evidence type="ECO:0000313" key="3">
    <source>
        <dbReference type="Proteomes" id="UP001163328"/>
    </source>
</evidence>
<keyword evidence="3" id="KW-1185">Reference proteome</keyword>